<name>A0A7V4FDD6_UNCW3</name>
<reference evidence="1" key="1">
    <citation type="journal article" date="2020" name="mSystems">
        <title>Genome- and Community-Level Interaction Insights into Carbon Utilization and Element Cycling Functions of Hydrothermarchaeota in Hydrothermal Sediment.</title>
        <authorList>
            <person name="Zhou Z."/>
            <person name="Liu Y."/>
            <person name="Xu W."/>
            <person name="Pan J."/>
            <person name="Luo Z.H."/>
            <person name="Li M."/>
        </authorList>
    </citation>
    <scope>NUCLEOTIDE SEQUENCE [LARGE SCALE GENOMIC DNA]</scope>
    <source>
        <strain evidence="1">SpSt-655</strain>
    </source>
</reference>
<dbReference type="EMBL" id="DTBX01000070">
    <property type="protein sequence ID" value="HGQ55191.1"/>
    <property type="molecule type" value="Genomic_DNA"/>
</dbReference>
<evidence type="ECO:0000313" key="1">
    <source>
        <dbReference type="EMBL" id="HGQ55191.1"/>
    </source>
</evidence>
<accession>A0A7V4FDD6</accession>
<sequence length="121" mass="14219">MKVFKLWFSLLLILCIHSLMYIWAISERKELGCQNWKWVAKHGEIFGTYLECWVEFKYPITIATELEQKGVHTFWVGPNPPPPPPAPRGACLGVEPHLPPEPYDFGKDGWETYYSYYYTIF</sequence>
<protein>
    <submittedName>
        <fullName evidence="1">Uncharacterized protein</fullName>
    </submittedName>
</protein>
<comment type="caution">
    <text evidence="1">The sequence shown here is derived from an EMBL/GenBank/DDBJ whole genome shotgun (WGS) entry which is preliminary data.</text>
</comment>
<gene>
    <name evidence="1" type="ORF">ENU28_01845</name>
</gene>
<proteinExistence type="predicted"/>
<organism evidence="1">
    <name type="scientific">candidate division WOR-3 bacterium</name>
    <dbReference type="NCBI Taxonomy" id="2052148"/>
    <lineage>
        <taxon>Bacteria</taxon>
        <taxon>Bacteria division WOR-3</taxon>
    </lineage>
</organism>
<dbReference type="AlphaFoldDB" id="A0A7V4FDD6"/>